<dbReference type="InParanoid" id="K5UWL8"/>
<dbReference type="STRING" id="650164.K5UWL8"/>
<dbReference type="Proteomes" id="UP000008370">
    <property type="component" value="Unassembled WGS sequence"/>
</dbReference>
<dbReference type="GeneID" id="18917078"/>
<dbReference type="InterPro" id="IPR022085">
    <property type="entry name" value="OpdG"/>
</dbReference>
<dbReference type="Pfam" id="PF12311">
    <property type="entry name" value="DUF3632"/>
    <property type="match status" value="1"/>
</dbReference>
<proteinExistence type="predicted"/>
<keyword evidence="2" id="KW-1185">Reference proteome</keyword>
<dbReference type="HOGENOM" id="CLU_045731_0_0_1"/>
<evidence type="ECO:0000313" key="2">
    <source>
        <dbReference type="Proteomes" id="UP000008370"/>
    </source>
</evidence>
<reference evidence="1 2" key="1">
    <citation type="journal article" date="2012" name="BMC Genomics">
        <title>Comparative genomics of the white-rot fungi, Phanerochaete carnosa and P. chrysosporium, to elucidate the genetic basis of the distinct wood types they colonize.</title>
        <authorList>
            <person name="Suzuki H."/>
            <person name="MacDonald J."/>
            <person name="Syed K."/>
            <person name="Salamov A."/>
            <person name="Hori C."/>
            <person name="Aerts A."/>
            <person name="Henrissat B."/>
            <person name="Wiebenga A."/>
            <person name="vanKuyk P.A."/>
            <person name="Barry K."/>
            <person name="Lindquist E."/>
            <person name="LaButti K."/>
            <person name="Lapidus A."/>
            <person name="Lucas S."/>
            <person name="Coutinho P."/>
            <person name="Gong Y."/>
            <person name="Samejima M."/>
            <person name="Mahadevan R."/>
            <person name="Abou-Zaid M."/>
            <person name="de Vries R.P."/>
            <person name="Igarashi K."/>
            <person name="Yadav J.S."/>
            <person name="Grigoriev I.V."/>
            <person name="Master E.R."/>
        </authorList>
    </citation>
    <scope>NUCLEOTIDE SEQUENCE [LARGE SCALE GENOMIC DNA]</scope>
    <source>
        <strain evidence="1 2">HHB-10118-sp</strain>
    </source>
</reference>
<dbReference type="InterPro" id="IPR053204">
    <property type="entry name" value="Oxopyrrolidines_Biosynth-assoc"/>
</dbReference>
<dbReference type="KEGG" id="pco:PHACADRAFT_258288"/>
<gene>
    <name evidence="1" type="ORF">PHACADRAFT_258288</name>
</gene>
<dbReference type="PANTHER" id="PTHR38797">
    <property type="entry name" value="NUCLEAR PORE COMPLEX PROTEIN NUP85-RELATED"/>
    <property type="match status" value="1"/>
</dbReference>
<name>K5UWL8_PHACS</name>
<dbReference type="AlphaFoldDB" id="K5UWL8"/>
<dbReference type="PANTHER" id="PTHR38797:SF4">
    <property type="entry name" value="NUCLEAR PORE COMPLEX PROTEIN NUP85"/>
    <property type="match status" value="1"/>
</dbReference>
<dbReference type="RefSeq" id="XP_007397133.1">
    <property type="nucleotide sequence ID" value="XM_007397071.1"/>
</dbReference>
<organism evidence="1 2">
    <name type="scientific">Phanerochaete carnosa (strain HHB-10118-sp)</name>
    <name type="common">White-rot fungus</name>
    <name type="synonym">Peniophora carnosa</name>
    <dbReference type="NCBI Taxonomy" id="650164"/>
    <lineage>
        <taxon>Eukaryota</taxon>
        <taxon>Fungi</taxon>
        <taxon>Dikarya</taxon>
        <taxon>Basidiomycota</taxon>
        <taxon>Agaricomycotina</taxon>
        <taxon>Agaricomycetes</taxon>
        <taxon>Polyporales</taxon>
        <taxon>Phanerochaetaceae</taxon>
        <taxon>Phanerochaete</taxon>
    </lineage>
</organism>
<sequence>MRNLDTPTNEVADRIVAAVKDGLKDIVGEQEPFHDPNTTPACLEGVLWFLWGTYRRTAAWEEPRLQERIVDVLRELKTHGKAGFEGMKIWGHDMNWNNLPVFGLDARESLDVLVGYLPGSDRVAPLDLREPVPPVGLRILSGAIPEDPDPSNQLYVSARAVWLETRRYLMRVWVAGVYDFEIYGIWFMREGLEDLDLADLEWKTHTASAPPVLALEGASVCVQTAGEKMYRSNLVEGPNGNPNWNSNFGTAGRGGKRWTGVDGYHPDRWRLWKSVFQEYADAHGMKGIWPNAVEAAKTAIAVMEKIESTDAGLGD</sequence>
<evidence type="ECO:0000313" key="1">
    <source>
        <dbReference type="EMBL" id="EKM54441.1"/>
    </source>
</evidence>
<accession>K5UWL8</accession>
<dbReference type="OrthoDB" id="3350591at2759"/>
<protein>
    <submittedName>
        <fullName evidence="1">Uncharacterized protein</fullName>
    </submittedName>
</protein>
<dbReference type="EMBL" id="JH930473">
    <property type="protein sequence ID" value="EKM54441.1"/>
    <property type="molecule type" value="Genomic_DNA"/>
</dbReference>